<organism evidence="1 2">
    <name type="scientific">Chryseolinea serpens</name>
    <dbReference type="NCBI Taxonomy" id="947013"/>
    <lineage>
        <taxon>Bacteria</taxon>
        <taxon>Pseudomonadati</taxon>
        <taxon>Bacteroidota</taxon>
        <taxon>Cytophagia</taxon>
        <taxon>Cytophagales</taxon>
        <taxon>Fulvivirgaceae</taxon>
        <taxon>Chryseolinea</taxon>
    </lineage>
</organism>
<evidence type="ECO:0000313" key="2">
    <source>
        <dbReference type="Proteomes" id="UP000184212"/>
    </source>
</evidence>
<reference evidence="1 2" key="1">
    <citation type="submission" date="2016-11" db="EMBL/GenBank/DDBJ databases">
        <authorList>
            <person name="Jaros S."/>
            <person name="Januszkiewicz K."/>
            <person name="Wedrychowicz H."/>
        </authorList>
    </citation>
    <scope>NUCLEOTIDE SEQUENCE [LARGE SCALE GENOMIC DNA]</scope>
    <source>
        <strain evidence="1 2">DSM 24574</strain>
    </source>
</reference>
<keyword evidence="2" id="KW-1185">Reference proteome</keyword>
<dbReference type="STRING" id="947013.SAMN04488109_0905"/>
<proteinExistence type="predicted"/>
<sequence>MQKIVFTLCSNNYLAHAKTLGDSLRATNPDVEFIIGLTDKLSPQIDYTFFEPFQIIPYDAIGVDFFEEMVHQYNIIEFNTSVKPFYFEYLFQKYGADSLVYYVDPDIAVYGSFEEMNNLLLTNNFLVTPHILKPLLEPSPFETVFLNVGVYNLGFIGMRHSETTTLFLKWWQRRLREFCYINFSKGLFVDQLWVNFIHLLFDKAYILPSPGYNMAYWNMYERKLFVSDGKYFVNTSDTPLVFFHFSGYDFSNNPLKCTKDKRSEFTLENRPDVADLFKQYGAWVKDNRYEQLSKVAPLLPFKPLKIKRTQRQRIGYFLERHTTKLIKRIFY</sequence>
<protein>
    <recommendedName>
        <fullName evidence="3">Glycosyl transferase family 8</fullName>
    </recommendedName>
</protein>
<evidence type="ECO:0000313" key="1">
    <source>
        <dbReference type="EMBL" id="SHG57649.1"/>
    </source>
</evidence>
<dbReference type="AlphaFoldDB" id="A0A1M5KYT5"/>
<evidence type="ECO:0008006" key="3">
    <source>
        <dbReference type="Google" id="ProtNLM"/>
    </source>
</evidence>
<name>A0A1M5KYT5_9BACT</name>
<dbReference type="Gene3D" id="3.90.550.10">
    <property type="entry name" value="Spore Coat Polysaccharide Biosynthesis Protein SpsA, Chain A"/>
    <property type="match status" value="1"/>
</dbReference>
<dbReference type="EMBL" id="FQWQ01000001">
    <property type="protein sequence ID" value="SHG57649.1"/>
    <property type="molecule type" value="Genomic_DNA"/>
</dbReference>
<accession>A0A1M5KYT5</accession>
<gene>
    <name evidence="1" type="ORF">SAMN04488109_0905</name>
</gene>
<dbReference type="InterPro" id="IPR029044">
    <property type="entry name" value="Nucleotide-diphossugar_trans"/>
</dbReference>
<dbReference type="SUPFAM" id="SSF53448">
    <property type="entry name" value="Nucleotide-diphospho-sugar transferases"/>
    <property type="match status" value="1"/>
</dbReference>
<dbReference type="Proteomes" id="UP000184212">
    <property type="component" value="Unassembled WGS sequence"/>
</dbReference>